<keyword evidence="10" id="KW-1185">Reference proteome</keyword>
<keyword evidence="8" id="KW-0051">Antiviral defense</keyword>
<evidence type="ECO:0000313" key="9">
    <source>
        <dbReference type="EMBL" id="MDH4905113.1"/>
    </source>
</evidence>
<keyword evidence="4" id="KW-0479">Metal-binding</keyword>
<dbReference type="GO" id="GO:0004519">
    <property type="term" value="F:endonuclease activity"/>
    <property type="evidence" value="ECO:0007669"/>
    <property type="project" value="UniProtKB-KW"/>
</dbReference>
<proteinExistence type="inferred from homology"/>
<evidence type="ECO:0000256" key="2">
    <source>
        <dbReference type="ARBA" id="ARBA00009959"/>
    </source>
</evidence>
<dbReference type="Gene3D" id="3.30.70.240">
    <property type="match status" value="1"/>
</dbReference>
<reference evidence="9 10" key="1">
    <citation type="submission" date="2017-11" db="EMBL/GenBank/DDBJ databases">
        <title>Whole genome sequencing of Psychrobacter pocilloporae S6-60T(=JCM 31058T=LMG 29157T).</title>
        <authorList>
            <person name="Das S.K."/>
        </authorList>
    </citation>
    <scope>NUCLEOTIDE SEQUENCE [LARGE SCALE GENOMIC DNA]</scope>
    <source>
        <strain evidence="9 10">S6-60</strain>
    </source>
</reference>
<evidence type="ECO:0000256" key="6">
    <source>
        <dbReference type="ARBA" id="ARBA00022801"/>
    </source>
</evidence>
<dbReference type="EMBL" id="PGFT01000001">
    <property type="protein sequence ID" value="MDH4905113.1"/>
    <property type="molecule type" value="Genomic_DNA"/>
</dbReference>
<dbReference type="InterPro" id="IPR019199">
    <property type="entry name" value="Virulence_VapD/CRISPR_Cas2"/>
</dbReference>
<evidence type="ECO:0000256" key="4">
    <source>
        <dbReference type="ARBA" id="ARBA00022723"/>
    </source>
</evidence>
<evidence type="ECO:0000256" key="3">
    <source>
        <dbReference type="ARBA" id="ARBA00022722"/>
    </source>
</evidence>
<evidence type="ECO:0000256" key="8">
    <source>
        <dbReference type="ARBA" id="ARBA00023118"/>
    </source>
</evidence>
<dbReference type="RefSeq" id="WP_284719478.1">
    <property type="nucleotide sequence ID" value="NZ_PGFT01000001.1"/>
</dbReference>
<comment type="similarity">
    <text evidence="2">Belongs to the CRISPR-associated endoribonuclease Cas2 protein family.</text>
</comment>
<comment type="caution">
    <text evidence="9">The sequence shown here is derived from an EMBL/GenBank/DDBJ whole genome shotgun (WGS) entry which is preliminary data.</text>
</comment>
<gene>
    <name evidence="9" type="primary">cas2</name>
    <name evidence="9" type="ORF">CUR83_08605</name>
</gene>
<dbReference type="NCBIfam" id="TIGR01573">
    <property type="entry name" value="cas2"/>
    <property type="match status" value="1"/>
</dbReference>
<name>A0ABT6ITI2_9GAMM</name>
<dbReference type="SUPFAM" id="SSF143430">
    <property type="entry name" value="TTP0101/SSO1404-like"/>
    <property type="match status" value="1"/>
</dbReference>
<evidence type="ECO:0000256" key="5">
    <source>
        <dbReference type="ARBA" id="ARBA00022759"/>
    </source>
</evidence>
<keyword evidence="5 9" id="KW-0255">Endonuclease</keyword>
<organism evidence="9 10">
    <name type="scientific">Psychrobacter pocilloporae</name>
    <dbReference type="NCBI Taxonomy" id="1775882"/>
    <lineage>
        <taxon>Bacteria</taxon>
        <taxon>Pseudomonadati</taxon>
        <taxon>Pseudomonadota</taxon>
        <taxon>Gammaproteobacteria</taxon>
        <taxon>Moraxellales</taxon>
        <taxon>Moraxellaceae</taxon>
        <taxon>Psychrobacter</taxon>
    </lineage>
</organism>
<evidence type="ECO:0000256" key="1">
    <source>
        <dbReference type="ARBA" id="ARBA00001946"/>
    </source>
</evidence>
<keyword evidence="3" id="KW-0540">Nuclease</keyword>
<dbReference type="Proteomes" id="UP001243298">
    <property type="component" value="Unassembled WGS sequence"/>
</dbReference>
<comment type="cofactor">
    <cofactor evidence="1">
        <name>Mg(2+)</name>
        <dbReference type="ChEBI" id="CHEBI:18420"/>
    </cofactor>
</comment>
<dbReference type="Pfam" id="PF09827">
    <property type="entry name" value="CRISPR_Cas2"/>
    <property type="match status" value="1"/>
</dbReference>
<keyword evidence="6" id="KW-0378">Hydrolase</keyword>
<dbReference type="InterPro" id="IPR021127">
    <property type="entry name" value="CRISPR_associated_Cas2"/>
</dbReference>
<sequence>MTQRLYLVGYDISEPKRQALLRYNIKSYSATGQQSAYECLLSTDSMQQLSEFAVSKVETGDAFFIVKTLNTYWSQVAKDNPSKPKDAAIDHFYIG</sequence>
<keyword evidence="7" id="KW-0460">Magnesium</keyword>
<evidence type="ECO:0000313" key="10">
    <source>
        <dbReference type="Proteomes" id="UP001243298"/>
    </source>
</evidence>
<protein>
    <submittedName>
        <fullName evidence="9">CRISPR-associated endonuclease Cas2</fullName>
    </submittedName>
</protein>
<evidence type="ECO:0000256" key="7">
    <source>
        <dbReference type="ARBA" id="ARBA00022842"/>
    </source>
</evidence>
<accession>A0ABT6ITI2</accession>